<dbReference type="GO" id="GO:0034063">
    <property type="term" value="P:stress granule assembly"/>
    <property type="evidence" value="ECO:0007669"/>
    <property type="project" value="TreeGrafter"/>
</dbReference>
<feature type="domain" description="DFDF" evidence="3">
    <location>
        <begin position="266"/>
        <end position="302"/>
    </location>
</feature>
<feature type="domain" description="FFD box profile" evidence="4">
    <location>
        <begin position="322"/>
        <end position="338"/>
    </location>
</feature>
<dbReference type="PROSITE" id="PS51513">
    <property type="entry name" value="FFD"/>
    <property type="match status" value="1"/>
</dbReference>
<reference evidence="6 7" key="1">
    <citation type="journal article" date="2019" name="Fungal Biol. Biotechnol.">
        <title>Draft genome sequence of fastidious pathogen Ceratobasidium theobromae, which causes vascular-streak dieback in Theobroma cacao.</title>
        <authorList>
            <person name="Ali S.S."/>
            <person name="Asman A."/>
            <person name="Shao J."/>
            <person name="Firmansyah A.P."/>
            <person name="Susilo A.W."/>
            <person name="Rosmana A."/>
            <person name="McMahon P."/>
            <person name="Junaid M."/>
            <person name="Guest D."/>
            <person name="Kheng T.Y."/>
            <person name="Meinhardt L.W."/>
            <person name="Bailey B.A."/>
        </authorList>
    </citation>
    <scope>NUCLEOTIDE SEQUENCE [LARGE SCALE GENOMIC DNA]</scope>
    <source>
        <strain evidence="6 7">CT2</strain>
    </source>
</reference>
<dbReference type="GO" id="GO:0000932">
    <property type="term" value="C:P-body"/>
    <property type="evidence" value="ECO:0007669"/>
    <property type="project" value="TreeGrafter"/>
</dbReference>
<proteinExistence type="predicted"/>
<feature type="region of interest" description="Disordered" evidence="2">
    <location>
        <begin position="82"/>
        <end position="219"/>
    </location>
</feature>
<feature type="short sequence motif" description="FFD box" evidence="1">
    <location>
        <begin position="322"/>
        <end position="338"/>
    </location>
</feature>
<evidence type="ECO:0000259" key="5">
    <source>
        <dbReference type="PROSITE" id="PS52002"/>
    </source>
</evidence>
<evidence type="ECO:0000313" key="6">
    <source>
        <dbReference type="EMBL" id="KAB5594883.1"/>
    </source>
</evidence>
<evidence type="ECO:0000256" key="2">
    <source>
        <dbReference type="SAM" id="MobiDB-lite"/>
    </source>
</evidence>
<dbReference type="EMBL" id="SSOP01000015">
    <property type="protein sequence ID" value="KAB5594883.1"/>
    <property type="molecule type" value="Genomic_DNA"/>
</dbReference>
<feature type="region of interest" description="Disordered" evidence="2">
    <location>
        <begin position="232"/>
        <end position="270"/>
    </location>
</feature>
<feature type="compositionally biased region" description="Polar residues" evidence="2">
    <location>
        <begin position="174"/>
        <end position="194"/>
    </location>
</feature>
<evidence type="ECO:0000313" key="7">
    <source>
        <dbReference type="Proteomes" id="UP000383932"/>
    </source>
</evidence>
<dbReference type="Gene3D" id="2.30.30.100">
    <property type="match status" value="1"/>
</dbReference>
<dbReference type="PANTHER" id="PTHR13586">
    <property type="entry name" value="SCD6 PROTEIN-RELATED"/>
    <property type="match status" value="1"/>
</dbReference>
<comment type="caution">
    <text evidence="6">The sequence shown here is derived from an EMBL/GenBank/DDBJ whole genome shotgun (WGS) entry which is preliminary data.</text>
</comment>
<dbReference type="InterPro" id="IPR047575">
    <property type="entry name" value="Sm"/>
</dbReference>
<keyword evidence="7" id="KW-1185">Reference proteome</keyword>
<dbReference type="SMART" id="SM01199">
    <property type="entry name" value="FDF"/>
    <property type="match status" value="1"/>
</dbReference>
<dbReference type="GO" id="GO:0003729">
    <property type="term" value="F:mRNA binding"/>
    <property type="evidence" value="ECO:0007669"/>
    <property type="project" value="TreeGrafter"/>
</dbReference>
<dbReference type="InterPro" id="IPR025761">
    <property type="entry name" value="FFD_box"/>
</dbReference>
<dbReference type="PROSITE" id="PS52002">
    <property type="entry name" value="SM"/>
    <property type="match status" value="1"/>
</dbReference>
<dbReference type="InterPro" id="IPR019050">
    <property type="entry name" value="FDF_dom"/>
</dbReference>
<feature type="compositionally biased region" description="Pro residues" evidence="2">
    <location>
        <begin position="117"/>
        <end position="136"/>
    </location>
</feature>
<organism evidence="6 7">
    <name type="scientific">Ceratobasidium theobromae</name>
    <dbReference type="NCBI Taxonomy" id="1582974"/>
    <lineage>
        <taxon>Eukaryota</taxon>
        <taxon>Fungi</taxon>
        <taxon>Dikarya</taxon>
        <taxon>Basidiomycota</taxon>
        <taxon>Agaricomycotina</taxon>
        <taxon>Agaricomycetes</taxon>
        <taxon>Cantharellales</taxon>
        <taxon>Ceratobasidiaceae</taxon>
        <taxon>Ceratobasidium</taxon>
    </lineage>
</organism>
<evidence type="ECO:0000259" key="3">
    <source>
        <dbReference type="PROSITE" id="PS51512"/>
    </source>
</evidence>
<dbReference type="PROSITE" id="PS51512">
    <property type="entry name" value="DFDF"/>
    <property type="match status" value="1"/>
</dbReference>
<evidence type="ECO:0000259" key="4">
    <source>
        <dbReference type="PROSITE" id="PS51513"/>
    </source>
</evidence>
<feature type="compositionally biased region" description="Low complexity" evidence="2">
    <location>
        <begin position="137"/>
        <end position="146"/>
    </location>
</feature>
<dbReference type="InterPro" id="IPR025762">
    <property type="entry name" value="DFDF"/>
</dbReference>
<dbReference type="InterPro" id="IPR010920">
    <property type="entry name" value="LSM_dom_sf"/>
</dbReference>
<dbReference type="AlphaFoldDB" id="A0A5N5QTK0"/>
<evidence type="ECO:0000256" key="1">
    <source>
        <dbReference type="PROSITE-ProRule" id="PRU00846"/>
    </source>
</evidence>
<dbReference type="Pfam" id="PF09532">
    <property type="entry name" value="FDF"/>
    <property type="match status" value="1"/>
</dbReference>
<accession>A0A5N5QTK0</accession>
<dbReference type="Proteomes" id="UP000383932">
    <property type="component" value="Unassembled WGS sequence"/>
</dbReference>
<feature type="compositionally biased region" description="Low complexity" evidence="2">
    <location>
        <begin position="106"/>
        <end position="116"/>
    </location>
</feature>
<feature type="domain" description="Sm" evidence="5">
    <location>
        <begin position="1"/>
        <end position="82"/>
    </location>
</feature>
<dbReference type="PANTHER" id="PTHR13586:SF0">
    <property type="entry name" value="TRAILER HITCH, ISOFORM H"/>
    <property type="match status" value="1"/>
</dbReference>
<dbReference type="SUPFAM" id="SSF50182">
    <property type="entry name" value="Sm-like ribonucleoproteins"/>
    <property type="match status" value="1"/>
</dbReference>
<protein>
    <submittedName>
        <fullName evidence="6">Protein decapping 5</fullName>
    </submittedName>
</protein>
<feature type="region of interest" description="Disordered" evidence="2">
    <location>
        <begin position="288"/>
        <end position="365"/>
    </location>
</feature>
<feature type="compositionally biased region" description="Basic and acidic residues" evidence="2">
    <location>
        <begin position="305"/>
        <end position="321"/>
    </location>
</feature>
<gene>
    <name evidence="6" type="ORF">CTheo_1698</name>
</gene>
<dbReference type="InterPro" id="IPR025609">
    <property type="entry name" value="Lsm14-like_N"/>
</dbReference>
<sequence length="541" mass="57108">MAQPQSFIGARISLTSVADIRYKGILMGINHAESTIQLSDVVSMGTESRRPPSEFIPPSDTSYGTVVFRATEVKDLAIDPTPPTAGLFRDPAVLGAGPQPQGPYGGYPQPAYGQMPMGPPGPQNGPPRGMVPPPGHHPGYPQPLQQRYMNAPGPQGPPSVQAGKPNDQPAQAAVTPTTSSAEGGQPQASHSAVPTETPGEVANKEAPPASSRINASVRSASATLEKVERAMDELRQPAPPTSTAPISHSGRGGRRGGRGGGGGPQHPSARVQIPDTEFDFEAMNAKFDKANLRPDGESESDSESGSDKETSNEADKKDKAAKFYNPQRSFFDDISSDSNLKSDGVNGGRGRGRGRGALGRQRREEERNRNLTTFGETGIGSGGYGGFPGGLGAGGFQGGSGGRGRRRWGGGRGGGAGTRIYHQYKTTNLYEAGYDDSEVGSIIDMSTGQTSAASVYSFSSSRDGSAMLREAEGRIFNSQNELYYLPADELEYSRLDKQHLVHLLANDGLVHKGVANQVRAVLDPNNPTMDGSPRRVLDLGW</sequence>
<name>A0A5N5QTK0_9AGAM</name>
<dbReference type="SMART" id="SM01271">
    <property type="entry name" value="LSM14"/>
    <property type="match status" value="1"/>
</dbReference>
<dbReference type="Pfam" id="PF12701">
    <property type="entry name" value="LSM14"/>
    <property type="match status" value="1"/>
</dbReference>
<dbReference type="GO" id="GO:0033962">
    <property type="term" value="P:P-body assembly"/>
    <property type="evidence" value="ECO:0007669"/>
    <property type="project" value="TreeGrafter"/>
</dbReference>
<dbReference type="OrthoDB" id="21539at2759"/>